<gene>
    <name evidence="1" type="ORF">D5086_033972</name>
</gene>
<proteinExistence type="predicted"/>
<evidence type="ECO:0000313" key="2">
    <source>
        <dbReference type="Proteomes" id="UP000309997"/>
    </source>
</evidence>
<reference evidence="1 2" key="1">
    <citation type="journal article" date="2024" name="Plant Biotechnol. J.">
        <title>Genome and CRISPR/Cas9 system of a widespread forest tree (Populus alba) in the world.</title>
        <authorList>
            <person name="Liu Y.J."/>
            <person name="Jiang P.F."/>
            <person name="Han X.M."/>
            <person name="Li X.Y."/>
            <person name="Wang H.M."/>
            <person name="Wang Y.J."/>
            <person name="Wang X.X."/>
            <person name="Zeng Q.Y."/>
        </authorList>
    </citation>
    <scope>NUCLEOTIDE SEQUENCE [LARGE SCALE GENOMIC DNA]</scope>
    <source>
        <strain evidence="2">cv. PAL-ZL1</strain>
    </source>
</reference>
<comment type="caution">
    <text evidence="1">The sequence shown here is derived from an EMBL/GenBank/DDBJ whole genome shotgun (WGS) entry which is preliminary data.</text>
</comment>
<name>A0ACC4AID7_POPAL</name>
<organism evidence="1 2">
    <name type="scientific">Populus alba</name>
    <name type="common">White poplar</name>
    <dbReference type="NCBI Taxonomy" id="43335"/>
    <lineage>
        <taxon>Eukaryota</taxon>
        <taxon>Viridiplantae</taxon>
        <taxon>Streptophyta</taxon>
        <taxon>Embryophyta</taxon>
        <taxon>Tracheophyta</taxon>
        <taxon>Spermatophyta</taxon>
        <taxon>Magnoliopsida</taxon>
        <taxon>eudicotyledons</taxon>
        <taxon>Gunneridae</taxon>
        <taxon>Pentapetalae</taxon>
        <taxon>rosids</taxon>
        <taxon>fabids</taxon>
        <taxon>Malpighiales</taxon>
        <taxon>Salicaceae</taxon>
        <taxon>Saliceae</taxon>
        <taxon>Populus</taxon>
    </lineage>
</organism>
<dbReference type="Proteomes" id="UP000309997">
    <property type="component" value="Unassembled WGS sequence"/>
</dbReference>
<protein>
    <submittedName>
        <fullName evidence="1">Uncharacterized protein</fullName>
    </submittedName>
</protein>
<dbReference type="EMBL" id="RCHU02000019">
    <property type="protein sequence ID" value="KAL3565926.1"/>
    <property type="molecule type" value="Genomic_DNA"/>
</dbReference>
<keyword evidence="2" id="KW-1185">Reference proteome</keyword>
<sequence>MYASATCSTSDFFRKRRNALTRCVSRHSEIDAPVAEIQLPMNLVAFAFRVIPLEHVCFRYLFYIRLLLQTAKRFDSKRFDSVSFAAFRLRCPRCRNSVAIEFRVIPLDHVCFRYLSYIRQLPQNGRNALTRLVPQTAKCFGLYFFRKWRNALTMCVSRYSEFDCPVAEIQLPLNFVAFEFRVIPLEHVCFRYLFYIIVLPQTAKRFDSHVCFRYLFYIILLPQTEKRFDSVSFAAFRLRFHGCRNSIAFEFRVIPLEHVCFGCLFYIRLVPQTAKCFDYVSFALFRIRWPGCRNSVAIEFRVIPLEHVCFPLLCPYIRLLPQNSKRFNSMIFAPIPTSMPRLPKFSCL</sequence>
<evidence type="ECO:0000313" key="1">
    <source>
        <dbReference type="EMBL" id="KAL3565926.1"/>
    </source>
</evidence>
<accession>A0ACC4AID7</accession>